<keyword evidence="1 2" id="KW-0732">Signal</keyword>
<feature type="domain" description="RlpA-like protein double-psi beta-barrel" evidence="3">
    <location>
        <begin position="59"/>
        <end position="145"/>
    </location>
</feature>
<protein>
    <recommendedName>
        <fullName evidence="3">RlpA-like protein double-psi beta-barrel domain-containing protein</fullName>
    </recommendedName>
</protein>
<dbReference type="PANTHER" id="PTHR31836:SF28">
    <property type="entry name" value="SRCR DOMAIN-CONTAINING PROTEIN-RELATED"/>
    <property type="match status" value="1"/>
</dbReference>
<dbReference type="CDD" id="cd22191">
    <property type="entry name" value="DPBB_RlpA_EXP_N-like"/>
    <property type="match status" value="1"/>
</dbReference>
<dbReference type="Proteomes" id="UP001206595">
    <property type="component" value="Unassembled WGS sequence"/>
</dbReference>
<evidence type="ECO:0000256" key="1">
    <source>
        <dbReference type="ARBA" id="ARBA00022729"/>
    </source>
</evidence>
<evidence type="ECO:0000313" key="5">
    <source>
        <dbReference type="Proteomes" id="UP001206595"/>
    </source>
</evidence>
<feature type="chain" id="PRO_5042283932" description="RlpA-like protein double-psi beta-barrel domain-containing protein" evidence="2">
    <location>
        <begin position="24"/>
        <end position="163"/>
    </location>
</feature>
<reference evidence="4" key="2">
    <citation type="journal article" date="2022" name="Proc. Natl. Acad. Sci. U.S.A.">
        <title>Diploid-dominant life cycles characterize the early evolution of Fungi.</title>
        <authorList>
            <person name="Amses K.R."/>
            <person name="Simmons D.R."/>
            <person name="Longcore J.E."/>
            <person name="Mondo S.J."/>
            <person name="Seto K."/>
            <person name="Jeronimo G.H."/>
            <person name="Bonds A.E."/>
            <person name="Quandt C.A."/>
            <person name="Davis W.J."/>
            <person name="Chang Y."/>
            <person name="Federici B.A."/>
            <person name="Kuo A."/>
            <person name="LaButti K."/>
            <person name="Pangilinan J."/>
            <person name="Andreopoulos W."/>
            <person name="Tritt A."/>
            <person name="Riley R."/>
            <person name="Hundley H."/>
            <person name="Johnson J."/>
            <person name="Lipzen A."/>
            <person name="Barry K."/>
            <person name="Lang B.F."/>
            <person name="Cuomo C.A."/>
            <person name="Buchler N.E."/>
            <person name="Grigoriev I.V."/>
            <person name="Spatafora J.W."/>
            <person name="Stajich J.E."/>
            <person name="James T.Y."/>
        </authorList>
    </citation>
    <scope>NUCLEOTIDE SEQUENCE</scope>
    <source>
        <strain evidence="4">AG</strain>
    </source>
</reference>
<accession>A0AAD5EJM6</accession>
<dbReference type="InterPro" id="IPR036908">
    <property type="entry name" value="RlpA-like_sf"/>
</dbReference>
<evidence type="ECO:0000313" key="4">
    <source>
        <dbReference type="EMBL" id="KAI8583600.1"/>
    </source>
</evidence>
<reference evidence="4" key="1">
    <citation type="submission" date="2021-06" db="EMBL/GenBank/DDBJ databases">
        <authorList>
            <consortium name="DOE Joint Genome Institute"/>
            <person name="Mondo S.J."/>
            <person name="Amses K.R."/>
            <person name="Simmons D.R."/>
            <person name="Longcore J.E."/>
            <person name="Seto K."/>
            <person name="Alves G.H."/>
            <person name="Bonds A.E."/>
            <person name="Quandt C.A."/>
            <person name="Davis W.J."/>
            <person name="Chang Y."/>
            <person name="Letcher P.M."/>
            <person name="Powell M.J."/>
            <person name="Kuo A."/>
            <person name="Labutti K."/>
            <person name="Pangilinan J."/>
            <person name="Andreopoulos W."/>
            <person name="Tritt A."/>
            <person name="Riley R."/>
            <person name="Hundley H."/>
            <person name="Johnson J."/>
            <person name="Lipzen A."/>
            <person name="Barry K."/>
            <person name="Berbee M.L."/>
            <person name="Buchler N.E."/>
            <person name="Grigoriev I.V."/>
            <person name="Spatafora J.W."/>
            <person name="Stajich J.E."/>
            <person name="James T.Y."/>
        </authorList>
    </citation>
    <scope>NUCLEOTIDE SEQUENCE</scope>
    <source>
        <strain evidence="4">AG</strain>
    </source>
</reference>
<evidence type="ECO:0000256" key="2">
    <source>
        <dbReference type="SAM" id="SignalP"/>
    </source>
</evidence>
<keyword evidence="5" id="KW-1185">Reference proteome</keyword>
<dbReference type="Gene3D" id="2.40.40.10">
    <property type="entry name" value="RlpA-like domain"/>
    <property type="match status" value="1"/>
</dbReference>
<gene>
    <name evidence="4" type="ORF">K450DRAFT_221920</name>
</gene>
<dbReference type="AlphaFoldDB" id="A0AAD5EJM6"/>
<dbReference type="EMBL" id="MU620895">
    <property type="protein sequence ID" value="KAI8583600.1"/>
    <property type="molecule type" value="Genomic_DNA"/>
</dbReference>
<name>A0AAD5EJM6_UMBRA</name>
<feature type="signal peptide" evidence="2">
    <location>
        <begin position="1"/>
        <end position="23"/>
    </location>
</feature>
<dbReference type="InterPro" id="IPR051477">
    <property type="entry name" value="Expansin_CellWall"/>
</dbReference>
<organism evidence="4 5">
    <name type="scientific">Umbelopsis ramanniana AG</name>
    <dbReference type="NCBI Taxonomy" id="1314678"/>
    <lineage>
        <taxon>Eukaryota</taxon>
        <taxon>Fungi</taxon>
        <taxon>Fungi incertae sedis</taxon>
        <taxon>Mucoromycota</taxon>
        <taxon>Mucoromycotina</taxon>
        <taxon>Umbelopsidomycetes</taxon>
        <taxon>Umbelopsidales</taxon>
        <taxon>Umbelopsidaceae</taxon>
        <taxon>Umbelopsis</taxon>
    </lineage>
</organism>
<dbReference type="PANTHER" id="PTHR31836">
    <property type="match status" value="1"/>
</dbReference>
<dbReference type="SUPFAM" id="SSF50685">
    <property type="entry name" value="Barwin-like endoglucanases"/>
    <property type="match status" value="1"/>
</dbReference>
<dbReference type="RefSeq" id="XP_051448604.1">
    <property type="nucleotide sequence ID" value="XM_051585811.1"/>
</dbReference>
<sequence length="163" mass="17805">MQPITFIFACVALFIACLSPVQAIEGRGLARVMGSEYTNSTISLEKRSNRGTWYSGNDLKNAACYDRNGLPPYSASVHSMIGAMAMKKFENCYKCMKITNKANKKSVVVKIVDKCAGCIVGKAIDLTPGAFQKIGNLDTGVLDITWKTVNCAKSKYYPSKPQN</sequence>
<proteinExistence type="predicted"/>
<dbReference type="GeneID" id="75911159"/>
<comment type="caution">
    <text evidence="4">The sequence shown here is derived from an EMBL/GenBank/DDBJ whole genome shotgun (WGS) entry which is preliminary data.</text>
</comment>
<dbReference type="InterPro" id="IPR009009">
    <property type="entry name" value="RlpA-like_DPBB"/>
</dbReference>
<dbReference type="Pfam" id="PF03330">
    <property type="entry name" value="DPBB_1"/>
    <property type="match status" value="1"/>
</dbReference>
<evidence type="ECO:0000259" key="3">
    <source>
        <dbReference type="Pfam" id="PF03330"/>
    </source>
</evidence>